<dbReference type="EMBL" id="OZ075117">
    <property type="protein sequence ID" value="CAL5084381.1"/>
    <property type="molecule type" value="Genomic_DNA"/>
</dbReference>
<feature type="compositionally biased region" description="Basic and acidic residues" evidence="5">
    <location>
        <begin position="1"/>
        <end position="11"/>
    </location>
</feature>
<protein>
    <recommendedName>
        <fullName evidence="6">SWIM-type domain-containing protein</fullName>
    </recommendedName>
</protein>
<proteinExistence type="predicted"/>
<keyword evidence="2 4" id="KW-0863">Zinc-finger</keyword>
<dbReference type="PANTHER" id="PTHR31973:SF184">
    <property type="entry name" value="OS02G0685500 PROTEIN"/>
    <property type="match status" value="1"/>
</dbReference>
<evidence type="ECO:0000256" key="5">
    <source>
        <dbReference type="SAM" id="MobiDB-lite"/>
    </source>
</evidence>
<dbReference type="Proteomes" id="UP001497457">
    <property type="component" value="Unassembled WGS sequence"/>
</dbReference>
<evidence type="ECO:0000256" key="3">
    <source>
        <dbReference type="ARBA" id="ARBA00022833"/>
    </source>
</evidence>
<evidence type="ECO:0000313" key="8">
    <source>
        <dbReference type="EMBL" id="CAM0149507.1"/>
    </source>
</evidence>
<gene>
    <name evidence="7" type="ORF">URODEC1_LOCUS110535</name>
    <name evidence="8" type="ORF">URODEC1_LOCUS122683</name>
</gene>
<dbReference type="Pfam" id="PF10551">
    <property type="entry name" value="MULE"/>
    <property type="match status" value="1"/>
</dbReference>
<evidence type="ECO:0000259" key="6">
    <source>
        <dbReference type="PROSITE" id="PS50966"/>
    </source>
</evidence>
<evidence type="ECO:0000256" key="1">
    <source>
        <dbReference type="ARBA" id="ARBA00022723"/>
    </source>
</evidence>
<evidence type="ECO:0000256" key="4">
    <source>
        <dbReference type="PROSITE-ProRule" id="PRU00325"/>
    </source>
</evidence>
<reference evidence="8 9" key="1">
    <citation type="submission" date="2024-10" db="EMBL/GenBank/DDBJ databases">
        <authorList>
            <person name="Ryan C."/>
        </authorList>
    </citation>
    <scope>NUCLEOTIDE SEQUENCE [LARGE SCALE GENOMIC DNA]</scope>
</reference>
<dbReference type="SMART" id="SM00575">
    <property type="entry name" value="ZnF_PMZ"/>
    <property type="match status" value="1"/>
</dbReference>
<dbReference type="InterPro" id="IPR018289">
    <property type="entry name" value="MULE_transposase_dom"/>
</dbReference>
<evidence type="ECO:0000256" key="2">
    <source>
        <dbReference type="ARBA" id="ARBA00022771"/>
    </source>
</evidence>
<dbReference type="GO" id="GO:0008270">
    <property type="term" value="F:zinc ion binding"/>
    <property type="evidence" value="ECO:0007669"/>
    <property type="project" value="UniProtKB-KW"/>
</dbReference>
<feature type="compositionally biased region" description="Low complexity" evidence="5">
    <location>
        <begin position="47"/>
        <end position="56"/>
    </location>
</feature>
<feature type="compositionally biased region" description="Polar residues" evidence="5">
    <location>
        <begin position="779"/>
        <end position="795"/>
    </location>
</feature>
<sequence length="795" mass="89825">MAEPERAEQGDATRASASPPPTFVGGPGAHAAPSPGASAGTRKRKGPNAAALAGAAPNPAQDYATNRAYVYHGLRGLGGHFQSMKGSDLRRCACVIRELPQPESMSLVDLQCWIIKLFRLHPETQDLAIKGFFSKGCPLVPNPERLHRTLETHDLISNDLWDSYVKKVKGPNGMAMFMLCVDSCEVSHYRSLFTDGYDASSQVLTDECQVLPEQECLSSSFPAQYIKETLEKNPAMTIEEIVVYLAETYGKHVSHAGAWRAKQKALELGFGTFYDSYNYVPRWLKDITYNGPGNFVDMKDSEVAGCKDFRVLHSIFWAFSLCIQAFVSCRPVLCIKSTSLCGKYQGVLITAIALDANDDYIPVAFAIIEEESKESWLWFLRNVNRAIIKQRSDVCVIHDHKRELMDAVEDLNRQEPHPWRDIQSRWCIQHLTENFFAHYGDNKLKMLFKRLCEKNQKTKFVEIWEELDELTSKYKVTEEGSASGEMQESIEHDETELEAQSPCNLLDSVEGEEECNDSSDSNSKVTRFSDWIRSKPMQKWSMLYDTNGARYGIMGINADDVFNNHVLKGIQCLPIGQIVYIIFQRMVEYYKSRSTAAKKAMGNPAMNFPQRVQDDMNVKMQKSQMHRLISTKDKNSSTREEFNVQLKQRHVIVHLESTYTDSMNKPYGSISTKWAQCSCNKPKLHRKPCSHIIAVCSQTGSSPAAYVSPYYSLTNLVRTWSGRFDLSKTLQSWTTVGPRDTPTWIPNKKMECSLAFLTSDYTNWHGEEEQQCSAGGRSTAHNQTPEKQSDEPSQG</sequence>
<dbReference type="InterPro" id="IPR006564">
    <property type="entry name" value="Znf_PMZ"/>
</dbReference>
<keyword evidence="1" id="KW-0479">Metal-binding</keyword>
<dbReference type="EMBL" id="CAXIPR030002246">
    <property type="protein sequence ID" value="CAM0149507.1"/>
    <property type="molecule type" value="Genomic_DNA"/>
</dbReference>
<keyword evidence="3" id="KW-0862">Zinc</keyword>
<accession>A0ABC9H3R8</accession>
<dbReference type="Proteomes" id="UP001497457">
    <property type="component" value="Chromosome 7b"/>
</dbReference>
<dbReference type="AlphaFoldDB" id="A0ABC9H3R8"/>
<feature type="region of interest" description="Disordered" evidence="5">
    <location>
        <begin position="1"/>
        <end position="56"/>
    </location>
</feature>
<dbReference type="InterPro" id="IPR007527">
    <property type="entry name" value="Znf_SWIM"/>
</dbReference>
<evidence type="ECO:0000313" key="9">
    <source>
        <dbReference type="Proteomes" id="UP001497457"/>
    </source>
</evidence>
<feature type="domain" description="SWIM-type" evidence="6">
    <location>
        <begin position="659"/>
        <end position="700"/>
    </location>
</feature>
<dbReference type="PROSITE" id="PS50966">
    <property type="entry name" value="ZF_SWIM"/>
    <property type="match status" value="1"/>
</dbReference>
<feature type="compositionally biased region" description="Low complexity" evidence="5">
    <location>
        <begin position="29"/>
        <end position="40"/>
    </location>
</feature>
<dbReference type="PANTHER" id="PTHR31973">
    <property type="entry name" value="POLYPROTEIN, PUTATIVE-RELATED"/>
    <property type="match status" value="1"/>
</dbReference>
<name>A0ABC9H3R8_9POAL</name>
<evidence type="ECO:0000313" key="7">
    <source>
        <dbReference type="EMBL" id="CAL5084381.1"/>
    </source>
</evidence>
<organism evidence="8 9">
    <name type="scientific">Urochloa decumbens</name>
    <dbReference type="NCBI Taxonomy" id="240449"/>
    <lineage>
        <taxon>Eukaryota</taxon>
        <taxon>Viridiplantae</taxon>
        <taxon>Streptophyta</taxon>
        <taxon>Embryophyta</taxon>
        <taxon>Tracheophyta</taxon>
        <taxon>Spermatophyta</taxon>
        <taxon>Magnoliopsida</taxon>
        <taxon>Liliopsida</taxon>
        <taxon>Poales</taxon>
        <taxon>Poaceae</taxon>
        <taxon>PACMAD clade</taxon>
        <taxon>Panicoideae</taxon>
        <taxon>Panicodae</taxon>
        <taxon>Paniceae</taxon>
        <taxon>Melinidinae</taxon>
        <taxon>Urochloa</taxon>
    </lineage>
</organism>
<feature type="region of interest" description="Disordered" evidence="5">
    <location>
        <begin position="767"/>
        <end position="795"/>
    </location>
</feature>
<keyword evidence="9" id="KW-1185">Reference proteome</keyword>